<dbReference type="AlphaFoldDB" id="A0A3N4HHX6"/>
<feature type="transmembrane region" description="Helical" evidence="2">
    <location>
        <begin position="294"/>
        <end position="323"/>
    </location>
</feature>
<gene>
    <name evidence="4" type="ORF">BJ508DRAFT_366648</name>
</gene>
<feature type="compositionally biased region" description="Polar residues" evidence="1">
    <location>
        <begin position="36"/>
        <end position="51"/>
    </location>
</feature>
<feature type="compositionally biased region" description="Basic and acidic residues" evidence="1">
    <location>
        <begin position="26"/>
        <end position="35"/>
    </location>
</feature>
<dbReference type="Proteomes" id="UP000275078">
    <property type="component" value="Unassembled WGS sequence"/>
</dbReference>
<name>A0A3N4HHX6_ASCIM</name>
<keyword evidence="2" id="KW-0812">Transmembrane</keyword>
<feature type="region of interest" description="Disordered" evidence="1">
    <location>
        <begin position="26"/>
        <end position="59"/>
    </location>
</feature>
<evidence type="ECO:0000256" key="1">
    <source>
        <dbReference type="SAM" id="MobiDB-lite"/>
    </source>
</evidence>
<keyword evidence="2" id="KW-1133">Transmembrane helix</keyword>
<evidence type="ECO:0000256" key="2">
    <source>
        <dbReference type="SAM" id="Phobius"/>
    </source>
</evidence>
<keyword evidence="3" id="KW-0732">Signal</keyword>
<protein>
    <submittedName>
        <fullName evidence="4">Uncharacterized protein</fullName>
    </submittedName>
</protein>
<organism evidence="4 5">
    <name type="scientific">Ascobolus immersus RN42</name>
    <dbReference type="NCBI Taxonomy" id="1160509"/>
    <lineage>
        <taxon>Eukaryota</taxon>
        <taxon>Fungi</taxon>
        <taxon>Dikarya</taxon>
        <taxon>Ascomycota</taxon>
        <taxon>Pezizomycotina</taxon>
        <taxon>Pezizomycetes</taxon>
        <taxon>Pezizales</taxon>
        <taxon>Ascobolaceae</taxon>
        <taxon>Ascobolus</taxon>
    </lineage>
</organism>
<proteinExistence type="predicted"/>
<evidence type="ECO:0000313" key="5">
    <source>
        <dbReference type="Proteomes" id="UP000275078"/>
    </source>
</evidence>
<keyword evidence="5" id="KW-1185">Reference proteome</keyword>
<dbReference type="EMBL" id="ML119815">
    <property type="protein sequence ID" value="RPA73595.1"/>
    <property type="molecule type" value="Genomic_DNA"/>
</dbReference>
<feature type="transmembrane region" description="Helical" evidence="2">
    <location>
        <begin position="188"/>
        <end position="206"/>
    </location>
</feature>
<feature type="signal peptide" evidence="3">
    <location>
        <begin position="1"/>
        <end position="22"/>
    </location>
</feature>
<feature type="chain" id="PRO_5018213133" evidence="3">
    <location>
        <begin position="23"/>
        <end position="357"/>
    </location>
</feature>
<evidence type="ECO:0000313" key="4">
    <source>
        <dbReference type="EMBL" id="RPA73595.1"/>
    </source>
</evidence>
<sequence>MQFRSFLAILSLLLLTTTHSLALLHPRDSTEDTGRRVSSPNEIDSISSFPNATEPPTKVDRISSTFSKICSDYVSMLKDPNTSTETREKLWSNNHPFGKVNGACNSNFTSFDFGDAAIFNFAKDDLKKLAEKEKLKLEVLERNLYYLLIFVAAAGWVCFLGTLGTVFYCSLTSSPDTEMHIKRFSSTLLWPIFSILLFVAPLSLALPADTTNSTNSKAAKSVSDDHNDTSTSEFESGIEQFHAFSGFFCEAFTGILNGSTADPENLLRKLRDDEKFDNWNLFCNSKKLADGDKFITVLAACIAGWAFFAVLLFFVVAIGGPVWKERGGPEKLRKKVRELFKERGDDEKSSPELRERA</sequence>
<feature type="region of interest" description="Disordered" evidence="1">
    <location>
        <begin position="211"/>
        <end position="232"/>
    </location>
</feature>
<feature type="transmembrane region" description="Helical" evidence="2">
    <location>
        <begin position="144"/>
        <end position="168"/>
    </location>
</feature>
<keyword evidence="2" id="KW-0472">Membrane</keyword>
<evidence type="ECO:0000256" key="3">
    <source>
        <dbReference type="SAM" id="SignalP"/>
    </source>
</evidence>
<accession>A0A3N4HHX6</accession>
<reference evidence="4 5" key="1">
    <citation type="journal article" date="2018" name="Nat. Ecol. Evol.">
        <title>Pezizomycetes genomes reveal the molecular basis of ectomycorrhizal truffle lifestyle.</title>
        <authorList>
            <person name="Murat C."/>
            <person name="Payen T."/>
            <person name="Noel B."/>
            <person name="Kuo A."/>
            <person name="Morin E."/>
            <person name="Chen J."/>
            <person name="Kohler A."/>
            <person name="Krizsan K."/>
            <person name="Balestrini R."/>
            <person name="Da Silva C."/>
            <person name="Montanini B."/>
            <person name="Hainaut M."/>
            <person name="Levati E."/>
            <person name="Barry K.W."/>
            <person name="Belfiori B."/>
            <person name="Cichocki N."/>
            <person name="Clum A."/>
            <person name="Dockter R.B."/>
            <person name="Fauchery L."/>
            <person name="Guy J."/>
            <person name="Iotti M."/>
            <person name="Le Tacon F."/>
            <person name="Lindquist E.A."/>
            <person name="Lipzen A."/>
            <person name="Malagnac F."/>
            <person name="Mello A."/>
            <person name="Molinier V."/>
            <person name="Miyauchi S."/>
            <person name="Poulain J."/>
            <person name="Riccioni C."/>
            <person name="Rubini A."/>
            <person name="Sitrit Y."/>
            <person name="Splivallo R."/>
            <person name="Traeger S."/>
            <person name="Wang M."/>
            <person name="Zifcakova L."/>
            <person name="Wipf D."/>
            <person name="Zambonelli A."/>
            <person name="Paolocci F."/>
            <person name="Nowrousian M."/>
            <person name="Ottonello S."/>
            <person name="Baldrian P."/>
            <person name="Spatafora J.W."/>
            <person name="Henrissat B."/>
            <person name="Nagy L.G."/>
            <person name="Aury J.M."/>
            <person name="Wincker P."/>
            <person name="Grigoriev I.V."/>
            <person name="Bonfante P."/>
            <person name="Martin F.M."/>
        </authorList>
    </citation>
    <scope>NUCLEOTIDE SEQUENCE [LARGE SCALE GENOMIC DNA]</scope>
    <source>
        <strain evidence="4 5">RN42</strain>
    </source>
</reference>